<dbReference type="PANTHER" id="PTHR10907:SF47">
    <property type="entry name" value="REGUCALCIN"/>
    <property type="match status" value="1"/>
</dbReference>
<evidence type="ECO:0000259" key="4">
    <source>
        <dbReference type="Pfam" id="PF08450"/>
    </source>
</evidence>
<organism evidence="5 6">
    <name type="scientific">Leptolyngbya iicbica LK</name>
    <dbReference type="NCBI Taxonomy" id="2294035"/>
    <lineage>
        <taxon>Bacteria</taxon>
        <taxon>Bacillati</taxon>
        <taxon>Cyanobacteriota</taxon>
        <taxon>Cyanophyceae</taxon>
        <taxon>Leptolyngbyales</taxon>
        <taxon>Leptolyngbyaceae</taxon>
        <taxon>Leptolyngbya group</taxon>
        <taxon>Leptolyngbya</taxon>
        <taxon>Leptolyngbya iicbica</taxon>
    </lineage>
</organism>
<dbReference type="OrthoDB" id="2633250at2"/>
<keyword evidence="6" id="KW-1185">Reference proteome</keyword>
<comment type="cofactor">
    <cofactor evidence="3">
        <name>Zn(2+)</name>
        <dbReference type="ChEBI" id="CHEBI:29105"/>
    </cofactor>
    <text evidence="3">Binds 1 divalent metal cation per subunit.</text>
</comment>
<sequence>MSANPAVQNVLSVRARLGEGPLWNAERQVLHWVDIYNRRVHTFDPATATDAFIELDTLVSGLFLGDRDHLIVAQENGLGQLNLTTEQVTPLVPIEADRPDNRLNDVRCDGYGRLWIGTMNNDEKPLANLYRYDRDGTLRQVETGLSISNGLGWSPDQSRFYLTDTPRKMIYAYRFEAESGAICDRRPFIDLTHELFYPDGLTVDAEGCLWSAMWNGGCVIRFDPQGREMQRIALPVPLVTACTFGGPHLTDLYITTASAGMSQAELKQYYQAGDLFCLRTDIQGLPSDRCGQLPTSMRVDSSPTR</sequence>
<protein>
    <submittedName>
        <fullName evidence="5">SMP-30/gluconolactonase/LRE family protein</fullName>
    </submittedName>
</protein>
<dbReference type="Proteomes" id="UP000292459">
    <property type="component" value="Unassembled WGS sequence"/>
</dbReference>
<name>A0A4Q7EG98_9CYAN</name>
<keyword evidence="3" id="KW-0479">Metal-binding</keyword>
<feature type="binding site" evidence="3">
    <location>
        <position position="149"/>
    </location>
    <ligand>
        <name>a divalent metal cation</name>
        <dbReference type="ChEBI" id="CHEBI:60240"/>
    </ligand>
</feature>
<evidence type="ECO:0000313" key="6">
    <source>
        <dbReference type="Proteomes" id="UP000292459"/>
    </source>
</evidence>
<feature type="binding site" evidence="3">
    <location>
        <position position="104"/>
    </location>
    <ligand>
        <name>substrate</name>
    </ligand>
</feature>
<accession>A0A4Q7EG98</accession>
<dbReference type="EMBL" id="QVFV01000001">
    <property type="protein sequence ID" value="RZM82107.1"/>
    <property type="molecule type" value="Genomic_DNA"/>
</dbReference>
<dbReference type="AlphaFoldDB" id="A0A4Q7EG98"/>
<proteinExistence type="inferred from homology"/>
<feature type="binding site" evidence="3">
    <location>
        <position position="19"/>
    </location>
    <ligand>
        <name>a divalent metal cation</name>
        <dbReference type="ChEBI" id="CHEBI:60240"/>
    </ligand>
</feature>
<dbReference type="Pfam" id="PF08450">
    <property type="entry name" value="SGL"/>
    <property type="match status" value="1"/>
</dbReference>
<dbReference type="Gene3D" id="2.120.10.30">
    <property type="entry name" value="TolB, C-terminal domain"/>
    <property type="match status" value="1"/>
</dbReference>
<feature type="binding site" evidence="3">
    <location>
        <position position="122"/>
    </location>
    <ligand>
        <name>substrate</name>
    </ligand>
</feature>
<comment type="caution">
    <text evidence="5">The sequence shown here is derived from an EMBL/GenBank/DDBJ whole genome shotgun (WGS) entry which is preliminary data.</text>
</comment>
<dbReference type="GO" id="GO:0019853">
    <property type="term" value="P:L-ascorbic acid biosynthetic process"/>
    <property type="evidence" value="ECO:0007669"/>
    <property type="project" value="TreeGrafter"/>
</dbReference>
<feature type="binding site" evidence="3">
    <location>
        <position position="102"/>
    </location>
    <ligand>
        <name>substrate</name>
    </ligand>
</feature>
<evidence type="ECO:0000256" key="2">
    <source>
        <dbReference type="PIRSR" id="PIRSR605511-1"/>
    </source>
</evidence>
<feature type="active site" description="Proton donor/acceptor" evidence="2">
    <location>
        <position position="199"/>
    </location>
</feature>
<gene>
    <name evidence="5" type="ORF">DYY88_02280</name>
</gene>
<dbReference type="InterPro" id="IPR005511">
    <property type="entry name" value="SMP-30"/>
</dbReference>
<comment type="similarity">
    <text evidence="1">Belongs to the SMP-30/CGR1 family.</text>
</comment>
<keyword evidence="3" id="KW-0862">Zinc</keyword>
<dbReference type="PRINTS" id="PR01790">
    <property type="entry name" value="SMP30FAMILY"/>
</dbReference>
<feature type="domain" description="SMP-30/Gluconolactonase/LRE-like region" evidence="4">
    <location>
        <begin position="17"/>
        <end position="257"/>
    </location>
</feature>
<dbReference type="PANTHER" id="PTHR10907">
    <property type="entry name" value="REGUCALCIN"/>
    <property type="match status" value="1"/>
</dbReference>
<dbReference type="GO" id="GO:0004341">
    <property type="term" value="F:gluconolactonase activity"/>
    <property type="evidence" value="ECO:0007669"/>
    <property type="project" value="TreeGrafter"/>
</dbReference>
<feature type="binding site" evidence="3">
    <location>
        <position position="199"/>
    </location>
    <ligand>
        <name>a divalent metal cation</name>
        <dbReference type="ChEBI" id="CHEBI:60240"/>
    </ligand>
</feature>
<evidence type="ECO:0000313" key="5">
    <source>
        <dbReference type="EMBL" id="RZM82107.1"/>
    </source>
</evidence>
<dbReference type="GO" id="GO:0005509">
    <property type="term" value="F:calcium ion binding"/>
    <property type="evidence" value="ECO:0007669"/>
    <property type="project" value="TreeGrafter"/>
</dbReference>
<reference evidence="5 6" key="1">
    <citation type="submission" date="2018-11" db="EMBL/GenBank/DDBJ databases">
        <title>Whole genome sequencing of an environmental sample.</title>
        <authorList>
            <person name="Sarangi A.N."/>
            <person name="Singh D."/>
            <person name="Tripathy S."/>
        </authorList>
    </citation>
    <scope>NUCLEOTIDE SEQUENCE [LARGE SCALE GENOMIC DNA]</scope>
    <source>
        <strain evidence="5 6">Lakshadweep</strain>
    </source>
</reference>
<dbReference type="RefSeq" id="WP_044150869.1">
    <property type="nucleotide sequence ID" value="NZ_QVFV01000001.1"/>
</dbReference>
<dbReference type="SUPFAM" id="SSF63829">
    <property type="entry name" value="Calcium-dependent phosphotriesterase"/>
    <property type="match status" value="1"/>
</dbReference>
<evidence type="ECO:0000256" key="1">
    <source>
        <dbReference type="ARBA" id="ARBA00008853"/>
    </source>
</evidence>
<evidence type="ECO:0000256" key="3">
    <source>
        <dbReference type="PIRSR" id="PIRSR605511-2"/>
    </source>
</evidence>
<dbReference type="InterPro" id="IPR011042">
    <property type="entry name" value="6-blade_b-propeller_TolB-like"/>
</dbReference>
<dbReference type="InterPro" id="IPR013658">
    <property type="entry name" value="SGL"/>
</dbReference>